<dbReference type="AlphaFoldDB" id="A0AA40ED97"/>
<comment type="caution">
    <text evidence="2">The sequence shown here is derived from an EMBL/GenBank/DDBJ whole genome shotgun (WGS) entry which is preliminary data.</text>
</comment>
<evidence type="ECO:0000313" key="2">
    <source>
        <dbReference type="EMBL" id="KAK0731103.1"/>
    </source>
</evidence>
<evidence type="ECO:0008006" key="4">
    <source>
        <dbReference type="Google" id="ProtNLM"/>
    </source>
</evidence>
<evidence type="ECO:0000256" key="1">
    <source>
        <dbReference type="SAM" id="SignalP"/>
    </source>
</evidence>
<feature type="chain" id="PRO_5041210856" description="AA1-like domain-containing protein" evidence="1">
    <location>
        <begin position="19"/>
        <end position="175"/>
    </location>
</feature>
<feature type="signal peptide" evidence="1">
    <location>
        <begin position="1"/>
        <end position="18"/>
    </location>
</feature>
<proteinExistence type="predicted"/>
<sequence>MMLYVISALVAAISLSTGFPTYKLPVTLPRIMLEDDSCVFPESYLVEHFNIWTPAAGNGNSTIINFQYTDTDTNIQTPCHFNVSSINVGVEGLAPRYACDNTIVEFIWQNNTLRMIEKTCPETSSGFEASGSIQPQVDCFQTPDDLLIGPGTDCFAVQDQINGTFSSLQPTPSLS</sequence>
<organism evidence="2 3">
    <name type="scientific">Lasiosphaeris hirsuta</name>
    <dbReference type="NCBI Taxonomy" id="260670"/>
    <lineage>
        <taxon>Eukaryota</taxon>
        <taxon>Fungi</taxon>
        <taxon>Dikarya</taxon>
        <taxon>Ascomycota</taxon>
        <taxon>Pezizomycotina</taxon>
        <taxon>Sordariomycetes</taxon>
        <taxon>Sordariomycetidae</taxon>
        <taxon>Sordariales</taxon>
        <taxon>Lasiosphaeriaceae</taxon>
        <taxon>Lasiosphaeris</taxon>
    </lineage>
</organism>
<keyword evidence="1" id="KW-0732">Signal</keyword>
<reference evidence="2" key="1">
    <citation type="submission" date="2023-06" db="EMBL/GenBank/DDBJ databases">
        <title>Genome-scale phylogeny and comparative genomics of the fungal order Sordariales.</title>
        <authorList>
            <consortium name="Lawrence Berkeley National Laboratory"/>
            <person name="Hensen N."/>
            <person name="Bonometti L."/>
            <person name="Westerberg I."/>
            <person name="Brannstrom I.O."/>
            <person name="Guillou S."/>
            <person name="Cros-Aarteil S."/>
            <person name="Calhoun S."/>
            <person name="Haridas S."/>
            <person name="Kuo A."/>
            <person name="Mondo S."/>
            <person name="Pangilinan J."/>
            <person name="Riley R."/>
            <person name="Labutti K."/>
            <person name="Andreopoulos B."/>
            <person name="Lipzen A."/>
            <person name="Chen C."/>
            <person name="Yanf M."/>
            <person name="Daum C."/>
            <person name="Ng V."/>
            <person name="Clum A."/>
            <person name="Steindorff A."/>
            <person name="Ohm R."/>
            <person name="Martin F."/>
            <person name="Silar P."/>
            <person name="Natvig D."/>
            <person name="Lalanne C."/>
            <person name="Gautier V."/>
            <person name="Ament-Velasquez S.L."/>
            <person name="Kruys A."/>
            <person name="Hutchinson M.I."/>
            <person name="Powell A.J."/>
            <person name="Barry K."/>
            <person name="Miller A.N."/>
            <person name="Grigoriev I.V."/>
            <person name="Debuchy R."/>
            <person name="Gladieux P."/>
            <person name="Thoren M.H."/>
            <person name="Johannesson H."/>
        </authorList>
    </citation>
    <scope>NUCLEOTIDE SEQUENCE</scope>
    <source>
        <strain evidence="2">SMH4607-1</strain>
    </source>
</reference>
<evidence type="ECO:0000313" key="3">
    <source>
        <dbReference type="Proteomes" id="UP001172102"/>
    </source>
</evidence>
<dbReference type="EMBL" id="JAUKUA010000001">
    <property type="protein sequence ID" value="KAK0731103.1"/>
    <property type="molecule type" value="Genomic_DNA"/>
</dbReference>
<gene>
    <name evidence="2" type="ORF">B0H67DRAFT_597043</name>
</gene>
<dbReference type="Proteomes" id="UP001172102">
    <property type="component" value="Unassembled WGS sequence"/>
</dbReference>
<name>A0AA40ED97_9PEZI</name>
<protein>
    <recommendedName>
        <fullName evidence="4">AA1-like domain-containing protein</fullName>
    </recommendedName>
</protein>
<accession>A0AA40ED97</accession>
<keyword evidence="3" id="KW-1185">Reference proteome</keyword>